<keyword evidence="2" id="KW-1185">Reference proteome</keyword>
<comment type="caution">
    <text evidence="1">The sequence shown here is derived from an EMBL/GenBank/DDBJ whole genome shotgun (WGS) entry which is preliminary data.</text>
</comment>
<gene>
    <name evidence="1" type="ORF">NX778_22110</name>
</gene>
<protein>
    <submittedName>
        <fullName evidence="1">Uncharacterized protein</fullName>
    </submittedName>
</protein>
<proteinExistence type="predicted"/>
<accession>A0ABT2D4R4</accession>
<dbReference type="Proteomes" id="UP001204621">
    <property type="component" value="Unassembled WGS sequence"/>
</dbReference>
<dbReference type="RefSeq" id="WP_258813969.1">
    <property type="nucleotide sequence ID" value="NZ_JANUGU010000010.1"/>
</dbReference>
<reference evidence="1 2" key="1">
    <citation type="submission" date="2022-08" db="EMBL/GenBank/DDBJ databases">
        <title>Reclassification of Massilia species as members of the genera Telluria, Duganella, Pseudoduganella, Mokoshia gen. nov. and Zemynaea gen. nov. using orthogonal and non-orthogonal genome-based approaches.</title>
        <authorList>
            <person name="Bowman J.P."/>
        </authorList>
    </citation>
    <scope>NUCLEOTIDE SEQUENCE [LARGE SCALE GENOMIC DNA]</scope>
    <source>
        <strain evidence="1 2">JCM 31606</strain>
    </source>
</reference>
<evidence type="ECO:0000313" key="1">
    <source>
        <dbReference type="EMBL" id="MCS0660771.1"/>
    </source>
</evidence>
<sequence length="346" mass="38477">MENHNTHSSAKLSVGAATNIPWDPFSDCVASTRPKNVVTISTTRYWQEIIAGAVALANAYSMISGAAGSGNEAQFRAIQQALDDIRRAIDQVNNSLIRIMEMLSDLPLRIRGIVDESLFKTTMGYAQAYAGDVSDFSKDAVVDEHQDELAQALILLNGALGGIKGVKGLTGVFLTGPLLSTWLCGAVALERSKMRAKPGNVPLSPWTRTNILTAKDDFEKFSFDVHDLDPHYRTETIPKFPKHGPLLARVVEPDGTLFLRNRGAQEIGDKRDYKLQCPNGHDVERLQQRDVFGNWIDVTDPLSRELTERIQLRRVEILSFFDFYPQFTAVEAKMANAFIEPPNIWS</sequence>
<dbReference type="EMBL" id="JANUGU010000010">
    <property type="protein sequence ID" value="MCS0660771.1"/>
    <property type="molecule type" value="Genomic_DNA"/>
</dbReference>
<evidence type="ECO:0000313" key="2">
    <source>
        <dbReference type="Proteomes" id="UP001204621"/>
    </source>
</evidence>
<organism evidence="1 2">
    <name type="scientific">Massilia terrae</name>
    <dbReference type="NCBI Taxonomy" id="1811224"/>
    <lineage>
        <taxon>Bacteria</taxon>
        <taxon>Pseudomonadati</taxon>
        <taxon>Pseudomonadota</taxon>
        <taxon>Betaproteobacteria</taxon>
        <taxon>Burkholderiales</taxon>
        <taxon>Oxalobacteraceae</taxon>
        <taxon>Telluria group</taxon>
        <taxon>Massilia</taxon>
    </lineage>
</organism>
<name>A0ABT2D4R4_9BURK</name>